<dbReference type="InterPro" id="IPR050188">
    <property type="entry name" value="RluA_PseudoU_synthase"/>
</dbReference>
<accession>A0A1Y5FCQ8</accession>
<dbReference type="Gene3D" id="3.30.2350.10">
    <property type="entry name" value="Pseudouridine synthase"/>
    <property type="match status" value="1"/>
</dbReference>
<dbReference type="GO" id="GO:0003723">
    <property type="term" value="F:RNA binding"/>
    <property type="evidence" value="ECO:0007669"/>
    <property type="project" value="InterPro"/>
</dbReference>
<feature type="domain" description="Pseudouridine synthase RsuA/RluA-like" evidence="1">
    <location>
        <begin position="1"/>
        <end position="137"/>
    </location>
</feature>
<dbReference type="InterPro" id="IPR020103">
    <property type="entry name" value="PsdUridine_synth_cat_dom_sf"/>
</dbReference>
<dbReference type="InterPro" id="IPR006145">
    <property type="entry name" value="PsdUridine_synth_RsuA/RluA"/>
</dbReference>
<reference evidence="3" key="1">
    <citation type="journal article" date="2017" name="Proc. Natl. Acad. Sci. U.S.A.">
        <title>Simulation of Deepwater Horizon oil plume reveals substrate specialization within a complex community of hydrocarbon-degraders.</title>
        <authorList>
            <person name="Hu P."/>
            <person name="Dubinsky E.A."/>
            <person name="Probst A.J."/>
            <person name="Wang J."/>
            <person name="Sieber C.M.K."/>
            <person name="Tom L.M."/>
            <person name="Gardinali P."/>
            <person name="Banfield J.F."/>
            <person name="Atlas R.M."/>
            <person name="Andersen G.L."/>
        </authorList>
    </citation>
    <scope>NUCLEOTIDE SEQUENCE [LARGE SCALE GENOMIC DNA]</scope>
</reference>
<dbReference type="SUPFAM" id="SSF55120">
    <property type="entry name" value="Pseudouridine synthase"/>
    <property type="match status" value="1"/>
</dbReference>
<protein>
    <recommendedName>
        <fullName evidence="1">Pseudouridine synthase RsuA/RluA-like domain-containing protein</fullName>
    </recommendedName>
</protein>
<dbReference type="EMBL" id="MAAO01000006">
    <property type="protein sequence ID" value="OUR96729.1"/>
    <property type="molecule type" value="Genomic_DNA"/>
</dbReference>
<organism evidence="2 3">
    <name type="scientific">Halobacteriovorax marinus</name>
    <dbReference type="NCBI Taxonomy" id="97084"/>
    <lineage>
        <taxon>Bacteria</taxon>
        <taxon>Pseudomonadati</taxon>
        <taxon>Bdellovibrionota</taxon>
        <taxon>Bacteriovoracia</taxon>
        <taxon>Bacteriovoracales</taxon>
        <taxon>Halobacteriovoraceae</taxon>
        <taxon>Halobacteriovorax</taxon>
    </lineage>
</organism>
<dbReference type="InterPro" id="IPR006224">
    <property type="entry name" value="PsdUridine_synth_RluA-like_CS"/>
</dbReference>
<dbReference type="PANTHER" id="PTHR21600">
    <property type="entry name" value="MITOCHONDRIAL RNA PSEUDOURIDINE SYNTHASE"/>
    <property type="match status" value="1"/>
</dbReference>
<dbReference type="AlphaFoldDB" id="A0A1Y5FCQ8"/>
<dbReference type="Pfam" id="PF00849">
    <property type="entry name" value="PseudoU_synth_2"/>
    <property type="match status" value="1"/>
</dbReference>
<dbReference type="GO" id="GO:0006396">
    <property type="term" value="P:RNA processing"/>
    <property type="evidence" value="ECO:0007669"/>
    <property type="project" value="UniProtKB-ARBA"/>
</dbReference>
<comment type="caution">
    <text evidence="2">The sequence shown here is derived from an EMBL/GenBank/DDBJ whole genome shotgun (WGS) entry which is preliminary data.</text>
</comment>
<dbReference type="CDD" id="cd02869">
    <property type="entry name" value="PseudoU_synth_RluA_like"/>
    <property type="match status" value="1"/>
</dbReference>
<dbReference type="GO" id="GO:0140098">
    <property type="term" value="F:catalytic activity, acting on RNA"/>
    <property type="evidence" value="ECO:0007669"/>
    <property type="project" value="UniProtKB-ARBA"/>
</dbReference>
<gene>
    <name evidence="2" type="ORF">A9Q84_10330</name>
</gene>
<dbReference type="GO" id="GO:0009982">
    <property type="term" value="F:pseudouridine synthase activity"/>
    <property type="evidence" value="ECO:0007669"/>
    <property type="project" value="InterPro"/>
</dbReference>
<proteinExistence type="predicted"/>
<evidence type="ECO:0000313" key="2">
    <source>
        <dbReference type="EMBL" id="OUR96729.1"/>
    </source>
</evidence>
<dbReference type="PROSITE" id="PS01129">
    <property type="entry name" value="PSI_RLU"/>
    <property type="match status" value="1"/>
</dbReference>
<sequence length="200" mass="22487">MIINKPPGVSVHNEEGSVIDHFKKSGIDISAAHRIDKETSGLLLLSKKNSFTSTLQTALQDAQKTYTAVCRAQMNEEQGQWRNSLSEKAQGRKNPAGIKSLLKKAITHWSCLKKNNYFSLLELRIETGRTHQIRRHAVLNKHAVIGDSRYGEKKYNDKIASSYDFKRMALHASNLKISIEGEDFNFDCAIPATFLNLVAE</sequence>
<evidence type="ECO:0000259" key="1">
    <source>
        <dbReference type="Pfam" id="PF00849"/>
    </source>
</evidence>
<dbReference type="GO" id="GO:0001522">
    <property type="term" value="P:pseudouridine synthesis"/>
    <property type="evidence" value="ECO:0007669"/>
    <property type="project" value="InterPro"/>
</dbReference>
<name>A0A1Y5FCQ8_9BACT</name>
<evidence type="ECO:0000313" key="3">
    <source>
        <dbReference type="Proteomes" id="UP000196531"/>
    </source>
</evidence>
<dbReference type="Proteomes" id="UP000196531">
    <property type="component" value="Unassembled WGS sequence"/>
</dbReference>